<evidence type="ECO:0000313" key="4">
    <source>
        <dbReference type="EMBL" id="OGY25837.1"/>
    </source>
</evidence>
<dbReference type="EMBL" id="MHCR01000007">
    <property type="protein sequence ID" value="OGY25837.1"/>
    <property type="molecule type" value="Genomic_DNA"/>
</dbReference>
<dbReference type="GO" id="GO:0000160">
    <property type="term" value="P:phosphorelay signal transduction system"/>
    <property type="evidence" value="ECO:0007669"/>
    <property type="project" value="InterPro"/>
</dbReference>
<evidence type="ECO:0000313" key="5">
    <source>
        <dbReference type="Proteomes" id="UP000178162"/>
    </source>
</evidence>
<accession>A0A1G1WF05</accession>
<dbReference type="PANTHER" id="PTHR44591">
    <property type="entry name" value="STRESS RESPONSE REGULATOR PROTEIN 1"/>
    <property type="match status" value="1"/>
</dbReference>
<evidence type="ECO:0000256" key="2">
    <source>
        <dbReference type="PROSITE-ProRule" id="PRU00169"/>
    </source>
</evidence>
<gene>
    <name evidence="4" type="ORF">A2134_00320</name>
</gene>
<dbReference type="InterPro" id="IPR001789">
    <property type="entry name" value="Sig_transdc_resp-reg_receiver"/>
</dbReference>
<dbReference type="PROSITE" id="PS50110">
    <property type="entry name" value="RESPONSE_REGULATORY"/>
    <property type="match status" value="1"/>
</dbReference>
<feature type="domain" description="Response regulatory" evidence="3">
    <location>
        <begin position="7"/>
        <end position="124"/>
    </location>
</feature>
<evidence type="ECO:0000256" key="1">
    <source>
        <dbReference type="ARBA" id="ARBA00022553"/>
    </source>
</evidence>
<dbReference type="CDD" id="cd17574">
    <property type="entry name" value="REC_OmpR"/>
    <property type="match status" value="1"/>
</dbReference>
<proteinExistence type="predicted"/>
<dbReference type="SMART" id="SM00448">
    <property type="entry name" value="REC"/>
    <property type="match status" value="1"/>
</dbReference>
<evidence type="ECO:0000259" key="3">
    <source>
        <dbReference type="PROSITE" id="PS50110"/>
    </source>
</evidence>
<dbReference type="InterPro" id="IPR050595">
    <property type="entry name" value="Bact_response_regulator"/>
</dbReference>
<dbReference type="Proteomes" id="UP000178162">
    <property type="component" value="Unassembled WGS sequence"/>
</dbReference>
<reference evidence="4 5" key="1">
    <citation type="journal article" date="2016" name="Nat. Commun.">
        <title>Thousands of microbial genomes shed light on interconnected biogeochemical processes in an aquifer system.</title>
        <authorList>
            <person name="Anantharaman K."/>
            <person name="Brown C.T."/>
            <person name="Hug L.A."/>
            <person name="Sharon I."/>
            <person name="Castelle C.J."/>
            <person name="Probst A.J."/>
            <person name="Thomas B.C."/>
            <person name="Singh A."/>
            <person name="Wilkins M.J."/>
            <person name="Karaoz U."/>
            <person name="Brodie E.L."/>
            <person name="Williams K.H."/>
            <person name="Hubbard S.S."/>
            <person name="Banfield J.F."/>
        </authorList>
    </citation>
    <scope>NUCLEOTIDE SEQUENCE [LARGE SCALE GENOMIC DNA]</scope>
</reference>
<sequence length="128" mass="14358">MPKTKPKILIVEDDISILDLYEYKFKTSGFDCLRATNGVQALSLTFNEKPNVVLLDIMLPKLDGLNVLKELRLSPGEVGKTPVVILTSLTDKLFADEAMRLGANEYLVKSNILPRQVVEKVKEILKKD</sequence>
<dbReference type="STRING" id="1802595.A2134_00320"/>
<dbReference type="Pfam" id="PF00072">
    <property type="entry name" value="Response_reg"/>
    <property type="match status" value="1"/>
</dbReference>
<name>A0A1G1WF05_9BACT</name>
<dbReference type="Gene3D" id="3.40.50.2300">
    <property type="match status" value="1"/>
</dbReference>
<keyword evidence="1 2" id="KW-0597">Phosphoprotein</keyword>
<feature type="modified residue" description="4-aspartylphosphate" evidence="2">
    <location>
        <position position="56"/>
    </location>
</feature>
<protein>
    <recommendedName>
        <fullName evidence="3">Response regulatory domain-containing protein</fullName>
    </recommendedName>
</protein>
<organism evidence="4 5">
    <name type="scientific">Candidatus Woykebacteria bacterium RBG_16_39_9b</name>
    <dbReference type="NCBI Taxonomy" id="1802595"/>
    <lineage>
        <taxon>Bacteria</taxon>
        <taxon>Candidatus Woykeibacteriota</taxon>
    </lineage>
</organism>
<comment type="caution">
    <text evidence="4">The sequence shown here is derived from an EMBL/GenBank/DDBJ whole genome shotgun (WGS) entry which is preliminary data.</text>
</comment>
<dbReference type="PANTHER" id="PTHR44591:SF3">
    <property type="entry name" value="RESPONSE REGULATORY DOMAIN-CONTAINING PROTEIN"/>
    <property type="match status" value="1"/>
</dbReference>
<dbReference type="SUPFAM" id="SSF52172">
    <property type="entry name" value="CheY-like"/>
    <property type="match status" value="1"/>
</dbReference>
<dbReference type="AlphaFoldDB" id="A0A1G1WF05"/>
<dbReference type="InterPro" id="IPR011006">
    <property type="entry name" value="CheY-like_superfamily"/>
</dbReference>